<sequence>MHSMLKYNYSERITKGILGFPHRKRLNDISQCCSNFINLDTVDIGCNDLFFDQKIIPNQKTFVGCDLDWGDGLHRAKESINKNKWENTHIIKSVGEYIPLKDNFFDLVLSFETLEHVDDEISVIKEIKRISKNNSILVISAPIEFGPILLIKEIIRVLFFGSNTYSLKELFYACIVCDLKRVNRVKHAHKGYDYNNTIKLLYPDYQLMDKINTPFKNMPDFLSYGTILILKKTESQCNF</sequence>
<dbReference type="SUPFAM" id="SSF53335">
    <property type="entry name" value="S-adenosyl-L-methionine-dependent methyltransferases"/>
    <property type="match status" value="1"/>
</dbReference>
<proteinExistence type="predicted"/>
<dbReference type="Pfam" id="PF08241">
    <property type="entry name" value="Methyltransf_11"/>
    <property type="match status" value="1"/>
</dbReference>
<dbReference type="InterPro" id="IPR029063">
    <property type="entry name" value="SAM-dependent_MTases_sf"/>
</dbReference>
<accession>A0A644ZIP2</accession>
<evidence type="ECO:0000259" key="1">
    <source>
        <dbReference type="Pfam" id="PF08241"/>
    </source>
</evidence>
<organism evidence="2">
    <name type="scientific">bioreactor metagenome</name>
    <dbReference type="NCBI Taxonomy" id="1076179"/>
    <lineage>
        <taxon>unclassified sequences</taxon>
        <taxon>metagenomes</taxon>
        <taxon>ecological metagenomes</taxon>
    </lineage>
</organism>
<dbReference type="Gene3D" id="3.40.50.150">
    <property type="entry name" value="Vaccinia Virus protein VP39"/>
    <property type="match status" value="1"/>
</dbReference>
<comment type="caution">
    <text evidence="2">The sequence shown here is derived from an EMBL/GenBank/DDBJ whole genome shotgun (WGS) entry which is preliminary data.</text>
</comment>
<dbReference type="GO" id="GO:0008757">
    <property type="term" value="F:S-adenosylmethionine-dependent methyltransferase activity"/>
    <property type="evidence" value="ECO:0007669"/>
    <property type="project" value="InterPro"/>
</dbReference>
<dbReference type="AlphaFoldDB" id="A0A644ZIP2"/>
<feature type="domain" description="Methyltransferase type 11" evidence="1">
    <location>
        <begin position="43"/>
        <end position="139"/>
    </location>
</feature>
<dbReference type="InterPro" id="IPR013216">
    <property type="entry name" value="Methyltransf_11"/>
</dbReference>
<gene>
    <name evidence="2" type="ORF">SDC9_85192</name>
</gene>
<protein>
    <recommendedName>
        <fullName evidence="1">Methyltransferase type 11 domain-containing protein</fullName>
    </recommendedName>
</protein>
<name>A0A644ZIP2_9ZZZZ</name>
<reference evidence="2" key="1">
    <citation type="submission" date="2019-08" db="EMBL/GenBank/DDBJ databases">
        <authorList>
            <person name="Kucharzyk K."/>
            <person name="Murdoch R.W."/>
            <person name="Higgins S."/>
            <person name="Loffler F."/>
        </authorList>
    </citation>
    <scope>NUCLEOTIDE SEQUENCE</scope>
</reference>
<dbReference type="EMBL" id="VSSQ01008326">
    <property type="protein sequence ID" value="MPM38563.1"/>
    <property type="molecule type" value="Genomic_DNA"/>
</dbReference>
<evidence type="ECO:0000313" key="2">
    <source>
        <dbReference type="EMBL" id="MPM38563.1"/>
    </source>
</evidence>